<dbReference type="EMBL" id="LJIG01009560">
    <property type="protein sequence ID" value="KRT82836.1"/>
    <property type="molecule type" value="Genomic_DNA"/>
</dbReference>
<proteinExistence type="predicted"/>
<dbReference type="InterPro" id="IPR050410">
    <property type="entry name" value="CCR4/nocturin_mRNA_transcr"/>
</dbReference>
<gene>
    <name evidence="2" type="ORF">AMK59_4669</name>
</gene>
<evidence type="ECO:0000259" key="1">
    <source>
        <dbReference type="Pfam" id="PF03372"/>
    </source>
</evidence>
<feature type="non-terminal residue" evidence="2">
    <location>
        <position position="443"/>
    </location>
</feature>
<comment type="caution">
    <text evidence="2">The sequence shown here is derived from an EMBL/GenBank/DDBJ whole genome shotgun (WGS) entry which is preliminary data.</text>
</comment>
<evidence type="ECO:0000313" key="2">
    <source>
        <dbReference type="EMBL" id="KRT82836.1"/>
    </source>
</evidence>
<dbReference type="GO" id="GO:0000175">
    <property type="term" value="F:3'-5'-RNA exonuclease activity"/>
    <property type="evidence" value="ECO:0007669"/>
    <property type="project" value="TreeGrafter"/>
</dbReference>
<protein>
    <recommendedName>
        <fullName evidence="1">Endonuclease/exonuclease/phosphatase domain-containing protein</fullName>
    </recommendedName>
</protein>
<keyword evidence="3" id="KW-1185">Reference proteome</keyword>
<dbReference type="InterPro" id="IPR005135">
    <property type="entry name" value="Endo/exonuclease/phosphatase"/>
</dbReference>
<dbReference type="OrthoDB" id="10253982at2759"/>
<dbReference type="PANTHER" id="PTHR12121">
    <property type="entry name" value="CARBON CATABOLITE REPRESSOR PROTEIN 4"/>
    <property type="match status" value="1"/>
</dbReference>
<dbReference type="SUPFAM" id="SSF56219">
    <property type="entry name" value="DNase I-like"/>
    <property type="match status" value="1"/>
</dbReference>
<name>A0A0T6B686_9SCAR</name>
<dbReference type="InterPro" id="IPR036691">
    <property type="entry name" value="Endo/exonu/phosph_ase_sf"/>
</dbReference>
<evidence type="ECO:0000313" key="3">
    <source>
        <dbReference type="Proteomes" id="UP000051574"/>
    </source>
</evidence>
<sequence>MQRETDRAYNCNFQEYPYLFCQHYYSSYHAHRQQMFSSRILNNGLNVSNCFVPNAFCRSLSETAVPCQQLSNMCFNSYKDRNGAPRIEINKSLSVNVSINGLRGWQFTTLGKTLRKLNGGKNPGIMFKVMTYNILAQDLLVDHPQLYRDNDKQTLAWEIRWNNIYQSIKEHDCEIICLQEVQQDHIHKYFNSLEALGYKGIYKQRTGYRTDGCAVYYKSYLFNLVEYTTVEYRQPNVTILDRDNVGIVATFAPKANPNAEFIVATTHLLYNPKRHDVRLAQVQVLLAEIDRMAYRHNQSESNYVPVILTGDLNAEPQSPIYNFIIRSMLKYENAVLRPNYIAGKTLIPPKLMITDNCQHAGLLKFRLSNQTLGRAEEQKYIQIASVGKKYDLKNNTDYLQYKFNSGTLTHNFIFKSVYNHKNDSDTEGTTYQNAWVTVDYIFY</sequence>
<reference evidence="2 3" key="1">
    <citation type="submission" date="2015-09" db="EMBL/GenBank/DDBJ databases">
        <title>Draft genome of the scarab beetle Oryctes borbonicus.</title>
        <authorList>
            <person name="Meyer J.M."/>
            <person name="Markov G.V."/>
            <person name="Baskaran P."/>
            <person name="Herrmann M."/>
            <person name="Sommer R.J."/>
            <person name="Roedelsperger C."/>
        </authorList>
    </citation>
    <scope>NUCLEOTIDE SEQUENCE [LARGE SCALE GENOMIC DNA]</scope>
    <source>
        <strain evidence="2">OB123</strain>
        <tissue evidence="2">Whole animal</tissue>
    </source>
</reference>
<feature type="domain" description="Endonuclease/exonuclease/phosphatase" evidence="1">
    <location>
        <begin position="130"/>
        <end position="324"/>
    </location>
</feature>
<dbReference type="Gene3D" id="3.60.10.10">
    <property type="entry name" value="Endonuclease/exonuclease/phosphatase"/>
    <property type="match status" value="1"/>
</dbReference>
<dbReference type="AlphaFoldDB" id="A0A0T6B686"/>
<organism evidence="2 3">
    <name type="scientific">Oryctes borbonicus</name>
    <dbReference type="NCBI Taxonomy" id="1629725"/>
    <lineage>
        <taxon>Eukaryota</taxon>
        <taxon>Metazoa</taxon>
        <taxon>Ecdysozoa</taxon>
        <taxon>Arthropoda</taxon>
        <taxon>Hexapoda</taxon>
        <taxon>Insecta</taxon>
        <taxon>Pterygota</taxon>
        <taxon>Neoptera</taxon>
        <taxon>Endopterygota</taxon>
        <taxon>Coleoptera</taxon>
        <taxon>Polyphaga</taxon>
        <taxon>Scarabaeiformia</taxon>
        <taxon>Scarabaeidae</taxon>
        <taxon>Dynastinae</taxon>
        <taxon>Oryctes</taxon>
    </lineage>
</organism>
<dbReference type="Proteomes" id="UP000051574">
    <property type="component" value="Unassembled WGS sequence"/>
</dbReference>
<dbReference type="PANTHER" id="PTHR12121:SF34">
    <property type="entry name" value="PROTEIN ANGEL"/>
    <property type="match status" value="1"/>
</dbReference>
<accession>A0A0T6B686</accession>
<dbReference type="Pfam" id="PF03372">
    <property type="entry name" value="Exo_endo_phos"/>
    <property type="match status" value="1"/>
</dbReference>